<dbReference type="InterPro" id="IPR050469">
    <property type="entry name" value="Diguanylate_Cyclase"/>
</dbReference>
<dbReference type="Gene3D" id="3.10.580.10">
    <property type="entry name" value="CBS-domain"/>
    <property type="match status" value="1"/>
</dbReference>
<protein>
    <submittedName>
        <fullName evidence="4">Diguanylate cyclase (GGDEF) domain-containing protein</fullName>
    </submittedName>
</protein>
<dbReference type="Pfam" id="PF00990">
    <property type="entry name" value="GGDEF"/>
    <property type="match status" value="1"/>
</dbReference>
<feature type="domain" description="CBS" evidence="3">
    <location>
        <begin position="67"/>
        <end position="122"/>
    </location>
</feature>
<dbReference type="SUPFAM" id="SSF54631">
    <property type="entry name" value="CBS-domain pair"/>
    <property type="match status" value="1"/>
</dbReference>
<dbReference type="SUPFAM" id="SSF55073">
    <property type="entry name" value="Nucleotide cyclase"/>
    <property type="match status" value="1"/>
</dbReference>
<evidence type="ECO:0000259" key="2">
    <source>
        <dbReference type="PROSITE" id="PS50887"/>
    </source>
</evidence>
<feature type="domain" description="CBS" evidence="3">
    <location>
        <begin position="9"/>
        <end position="66"/>
    </location>
</feature>
<feature type="domain" description="GGDEF" evidence="2">
    <location>
        <begin position="144"/>
        <end position="278"/>
    </location>
</feature>
<dbReference type="CDD" id="cd01949">
    <property type="entry name" value="GGDEF"/>
    <property type="match status" value="1"/>
</dbReference>
<dbReference type="RefSeq" id="WP_073150594.1">
    <property type="nucleotide sequence ID" value="NZ_FRAG01000033.1"/>
</dbReference>
<dbReference type="InterPro" id="IPR000160">
    <property type="entry name" value="GGDEF_dom"/>
</dbReference>
<reference evidence="5" key="1">
    <citation type="submission" date="2016-11" db="EMBL/GenBank/DDBJ databases">
        <authorList>
            <person name="Varghese N."/>
            <person name="Submissions S."/>
        </authorList>
    </citation>
    <scope>NUCLEOTIDE SEQUENCE [LARGE SCALE GENOMIC DNA]</scope>
    <source>
        <strain evidence="5">DSM 15212 / CIP 107654 / DViRD3</strain>
    </source>
</reference>
<dbReference type="PROSITE" id="PS50887">
    <property type="entry name" value="GGDEF"/>
    <property type="match status" value="1"/>
</dbReference>
<dbReference type="SMART" id="SM00116">
    <property type="entry name" value="CBS"/>
    <property type="match status" value="2"/>
</dbReference>
<evidence type="ECO:0000259" key="3">
    <source>
        <dbReference type="PROSITE" id="PS51371"/>
    </source>
</evidence>
<dbReference type="SMART" id="SM00267">
    <property type="entry name" value="GGDEF"/>
    <property type="match status" value="1"/>
</dbReference>
<dbReference type="OrthoDB" id="12905at2"/>
<dbReference type="InterPro" id="IPR046342">
    <property type="entry name" value="CBS_dom_sf"/>
</dbReference>
<dbReference type="AlphaFoldDB" id="A0A1M6QD35"/>
<gene>
    <name evidence="4" type="ORF">SAMN02745912_02527</name>
</gene>
<dbReference type="EMBL" id="FRAG01000033">
    <property type="protein sequence ID" value="SHK18098.1"/>
    <property type="molecule type" value="Genomic_DNA"/>
</dbReference>
<dbReference type="Proteomes" id="UP000184465">
    <property type="component" value="Unassembled WGS sequence"/>
</dbReference>
<dbReference type="InterPro" id="IPR000644">
    <property type="entry name" value="CBS_dom"/>
</dbReference>
<keyword evidence="1" id="KW-0129">CBS domain</keyword>
<organism evidence="4 5">
    <name type="scientific">Paramaledivibacter caminithermalis (strain DSM 15212 / CIP 107654 / DViRD3)</name>
    <name type="common">Clostridium caminithermale</name>
    <dbReference type="NCBI Taxonomy" id="1121301"/>
    <lineage>
        <taxon>Bacteria</taxon>
        <taxon>Bacillati</taxon>
        <taxon>Bacillota</taxon>
        <taxon>Clostridia</taxon>
        <taxon>Peptostreptococcales</taxon>
        <taxon>Caminicellaceae</taxon>
        <taxon>Paramaledivibacter</taxon>
    </lineage>
</organism>
<dbReference type="Gene3D" id="3.30.70.270">
    <property type="match status" value="1"/>
</dbReference>
<dbReference type="InterPro" id="IPR029787">
    <property type="entry name" value="Nucleotide_cyclase"/>
</dbReference>
<sequence length="285" mass="32392">MMRSVSEIMLKNFRNINLLDGVKKAQDFVINEGIDYFPVIDQKEIVGILTYRDLIKAHPNRIVADAMNDTIISISSSASIWEAKEIFDNNDIDAVLIIDNEELTGIITRNLLYAELGKHTDLLTGLYKTDYIYYHTRKLISSKKNPAIIFIDVNNFGYIDKKYGHIQGDIILKEIASILKQSMNSETFLCRFGGDEFTILTPYDLDRCINFTKKILSKISNYNFINNIKINVSAGIALNSHEADCSDIISIIYDLINRASLASTKAKKEKHSYHIAEDDKVYSIS</sequence>
<name>A0A1M6QD35_PARC5</name>
<proteinExistence type="predicted"/>
<dbReference type="PANTHER" id="PTHR45138">
    <property type="entry name" value="REGULATORY COMPONENTS OF SENSORY TRANSDUCTION SYSTEM"/>
    <property type="match status" value="1"/>
</dbReference>
<dbReference type="STRING" id="1121301.SAMN02745912_02527"/>
<keyword evidence="5" id="KW-1185">Reference proteome</keyword>
<dbReference type="PANTHER" id="PTHR45138:SF9">
    <property type="entry name" value="DIGUANYLATE CYCLASE DGCM-RELATED"/>
    <property type="match status" value="1"/>
</dbReference>
<dbReference type="PROSITE" id="PS51371">
    <property type="entry name" value="CBS"/>
    <property type="match status" value="2"/>
</dbReference>
<dbReference type="GO" id="GO:0052621">
    <property type="term" value="F:diguanylate cyclase activity"/>
    <property type="evidence" value="ECO:0007669"/>
    <property type="project" value="TreeGrafter"/>
</dbReference>
<evidence type="ECO:0000313" key="5">
    <source>
        <dbReference type="Proteomes" id="UP000184465"/>
    </source>
</evidence>
<evidence type="ECO:0000256" key="1">
    <source>
        <dbReference type="PROSITE-ProRule" id="PRU00703"/>
    </source>
</evidence>
<accession>A0A1M6QD35</accession>
<evidence type="ECO:0000313" key="4">
    <source>
        <dbReference type="EMBL" id="SHK18098.1"/>
    </source>
</evidence>
<dbReference type="Pfam" id="PF00571">
    <property type="entry name" value="CBS"/>
    <property type="match status" value="2"/>
</dbReference>
<dbReference type="NCBIfam" id="TIGR00254">
    <property type="entry name" value="GGDEF"/>
    <property type="match status" value="1"/>
</dbReference>
<dbReference type="InterPro" id="IPR043128">
    <property type="entry name" value="Rev_trsase/Diguanyl_cyclase"/>
</dbReference>